<dbReference type="Proteomes" id="UP000752172">
    <property type="component" value="Unassembled WGS sequence"/>
</dbReference>
<dbReference type="RefSeq" id="WP_133076185.1">
    <property type="nucleotide sequence ID" value="NZ_DYTS01000293.1"/>
</dbReference>
<accession>A0A921NK49</accession>
<dbReference type="EMBL" id="DYTS01000293">
    <property type="protein sequence ID" value="HJH20322.1"/>
    <property type="molecule type" value="Genomic_DNA"/>
</dbReference>
<dbReference type="PANTHER" id="PTHR43857">
    <property type="entry name" value="BLR7761 PROTEIN"/>
    <property type="match status" value="1"/>
</dbReference>
<evidence type="ECO:0000313" key="1">
    <source>
        <dbReference type="EMBL" id="HJH20322.1"/>
    </source>
</evidence>
<sequence>MTITCVDGQYGRTLYSAGSAAEKEFSFSRAVKDGEWLFVANTSGYHYAERRIDNSVQAQARQMLNNITEVMKQAGATPQHIVRAIIYCPNNDDVPNVKNIISDFFSDIKPAVTLVCTPLAAPELKIEMEVTARLTAKT</sequence>
<evidence type="ECO:0000313" key="2">
    <source>
        <dbReference type="Proteomes" id="UP000752172"/>
    </source>
</evidence>
<name>A0A921NK49_9PSED</name>
<dbReference type="InterPro" id="IPR006175">
    <property type="entry name" value="YjgF/YER057c/UK114"/>
</dbReference>
<comment type="caution">
    <text evidence="1">The sequence shown here is derived from an EMBL/GenBank/DDBJ whole genome shotgun (WGS) entry which is preliminary data.</text>
</comment>
<dbReference type="Pfam" id="PF01042">
    <property type="entry name" value="Ribonuc_L-PSP"/>
    <property type="match status" value="1"/>
</dbReference>
<dbReference type="PANTHER" id="PTHR43857:SF1">
    <property type="entry name" value="YJGH FAMILY PROTEIN"/>
    <property type="match status" value="1"/>
</dbReference>
<evidence type="ECO:0008006" key="3">
    <source>
        <dbReference type="Google" id="ProtNLM"/>
    </source>
</evidence>
<dbReference type="SUPFAM" id="SSF55298">
    <property type="entry name" value="YjgF-like"/>
    <property type="match status" value="1"/>
</dbReference>
<proteinExistence type="predicted"/>
<organism evidence="1 2">
    <name type="scientific">Pseudomonas lactis</name>
    <dbReference type="NCBI Taxonomy" id="1615674"/>
    <lineage>
        <taxon>Bacteria</taxon>
        <taxon>Pseudomonadati</taxon>
        <taxon>Pseudomonadota</taxon>
        <taxon>Gammaproteobacteria</taxon>
        <taxon>Pseudomonadales</taxon>
        <taxon>Pseudomonadaceae</taxon>
        <taxon>Pseudomonas</taxon>
    </lineage>
</organism>
<dbReference type="InterPro" id="IPR035959">
    <property type="entry name" value="RutC-like_sf"/>
</dbReference>
<dbReference type="Gene3D" id="3.30.1330.40">
    <property type="entry name" value="RutC-like"/>
    <property type="match status" value="1"/>
</dbReference>
<reference evidence="1" key="2">
    <citation type="submission" date="2021-09" db="EMBL/GenBank/DDBJ databases">
        <authorList>
            <person name="Gilroy R."/>
        </authorList>
    </citation>
    <scope>NUCLEOTIDE SEQUENCE</scope>
    <source>
        <strain evidence="1">ChiSjej2B20-17149</strain>
    </source>
</reference>
<gene>
    <name evidence="1" type="ORF">K8W20_16610</name>
</gene>
<reference evidence="1" key="1">
    <citation type="journal article" date="2021" name="PeerJ">
        <title>Extensive microbial diversity within the chicken gut microbiome revealed by metagenomics and culture.</title>
        <authorList>
            <person name="Gilroy R."/>
            <person name="Ravi A."/>
            <person name="Getino M."/>
            <person name="Pursley I."/>
            <person name="Horton D.L."/>
            <person name="Alikhan N.F."/>
            <person name="Baker D."/>
            <person name="Gharbi K."/>
            <person name="Hall N."/>
            <person name="Watson M."/>
            <person name="Adriaenssens E.M."/>
            <person name="Foster-Nyarko E."/>
            <person name="Jarju S."/>
            <person name="Secka A."/>
            <person name="Antonio M."/>
            <person name="Oren A."/>
            <person name="Chaudhuri R.R."/>
            <person name="La Ragione R."/>
            <person name="Hildebrand F."/>
            <person name="Pallen M.J."/>
        </authorList>
    </citation>
    <scope>NUCLEOTIDE SEQUENCE</scope>
    <source>
        <strain evidence="1">ChiSjej2B20-17149</strain>
    </source>
</reference>
<protein>
    <recommendedName>
        <fullName evidence="3">RidA family protein</fullName>
    </recommendedName>
</protein>
<dbReference type="AlphaFoldDB" id="A0A921NK49"/>